<evidence type="ECO:0000256" key="2">
    <source>
        <dbReference type="ARBA" id="ARBA00022490"/>
    </source>
</evidence>
<dbReference type="EMBL" id="GHBP01008447">
    <property type="protein sequence ID" value="NDJ94402.1"/>
    <property type="molecule type" value="Transcribed_RNA"/>
</dbReference>
<evidence type="ECO:0000256" key="1">
    <source>
        <dbReference type="ARBA" id="ARBA00010337"/>
    </source>
</evidence>
<feature type="domain" description="Gamma tubulin complex component C-terminal" evidence="6">
    <location>
        <begin position="1"/>
        <end position="136"/>
    </location>
</feature>
<evidence type="ECO:0000256" key="4">
    <source>
        <dbReference type="ARBA" id="ARBA00023212"/>
    </source>
</evidence>
<dbReference type="InterPro" id="IPR042241">
    <property type="entry name" value="GCP_C_sf"/>
</dbReference>
<comment type="subcellular location">
    <subcellularLocation>
        <location evidence="5">Cytoplasm</location>
        <location evidence="5">Cytoskeleton</location>
        <location evidence="5">Microtubule organizing center</location>
    </subcellularLocation>
</comment>
<dbReference type="Gene3D" id="1.20.120.1900">
    <property type="entry name" value="Gamma-tubulin complex, C-terminal domain"/>
    <property type="match status" value="1"/>
</dbReference>
<keyword evidence="4 5" id="KW-0206">Cytoskeleton</keyword>
<dbReference type="PANTHER" id="PTHR19302:SF13">
    <property type="entry name" value="GAMMA-TUBULIN COMPLEX COMPONENT 2"/>
    <property type="match status" value="1"/>
</dbReference>
<evidence type="ECO:0000256" key="3">
    <source>
        <dbReference type="ARBA" id="ARBA00022701"/>
    </source>
</evidence>
<dbReference type="GO" id="GO:0000930">
    <property type="term" value="C:gamma-tubulin complex"/>
    <property type="evidence" value="ECO:0007669"/>
    <property type="project" value="TreeGrafter"/>
</dbReference>
<sequence length="154" mass="18000">MMHFLQNFEYFIQNDVIDPNWNILMSQINKAESLEELISKHNDFLDRTLKDCMLTHSKLVESFSSIINQCYSFPNEVMKNIKSNNINKLTKTIEIFHDVIINSVSSFVFLLYGKNGDHFEHNMIFLVEKLDFNYFYSNLNVDMASLNPALDSGL</sequence>
<comment type="similarity">
    <text evidence="1 5">Belongs to the TUBGCP family.</text>
</comment>
<dbReference type="AlphaFoldDB" id="A0A6G3MK30"/>
<dbReference type="GO" id="GO:0043015">
    <property type="term" value="F:gamma-tubulin binding"/>
    <property type="evidence" value="ECO:0007669"/>
    <property type="project" value="InterPro"/>
</dbReference>
<keyword evidence="2 5" id="KW-0963">Cytoplasm</keyword>
<dbReference type="PANTHER" id="PTHR19302">
    <property type="entry name" value="GAMMA TUBULIN COMPLEX PROTEIN"/>
    <property type="match status" value="1"/>
</dbReference>
<dbReference type="InterPro" id="IPR040457">
    <property type="entry name" value="GCP_C"/>
</dbReference>
<dbReference type="GO" id="GO:0000922">
    <property type="term" value="C:spindle pole"/>
    <property type="evidence" value="ECO:0007669"/>
    <property type="project" value="InterPro"/>
</dbReference>
<evidence type="ECO:0000313" key="7">
    <source>
        <dbReference type="EMBL" id="NDJ94402.1"/>
    </source>
</evidence>
<dbReference type="GO" id="GO:0031122">
    <property type="term" value="P:cytoplasmic microtubule organization"/>
    <property type="evidence" value="ECO:0007669"/>
    <property type="project" value="TreeGrafter"/>
</dbReference>
<dbReference type="GO" id="GO:0051321">
    <property type="term" value="P:meiotic cell cycle"/>
    <property type="evidence" value="ECO:0007669"/>
    <property type="project" value="TreeGrafter"/>
</dbReference>
<dbReference type="GO" id="GO:0005874">
    <property type="term" value="C:microtubule"/>
    <property type="evidence" value="ECO:0007669"/>
    <property type="project" value="UniProtKB-KW"/>
</dbReference>
<keyword evidence="3 5" id="KW-0493">Microtubule</keyword>
<proteinExistence type="inferred from homology"/>
<dbReference type="GO" id="GO:0000278">
    <property type="term" value="P:mitotic cell cycle"/>
    <property type="evidence" value="ECO:0007669"/>
    <property type="project" value="TreeGrafter"/>
</dbReference>
<dbReference type="Pfam" id="PF04130">
    <property type="entry name" value="GCP_C_terminal"/>
    <property type="match status" value="1"/>
</dbReference>
<name>A0A6G3MK30_HENSL</name>
<accession>A0A6G3MK30</accession>
<dbReference type="InterPro" id="IPR007259">
    <property type="entry name" value="GCP"/>
</dbReference>
<reference evidence="7" key="1">
    <citation type="submission" date="2018-11" db="EMBL/GenBank/DDBJ databases">
        <title>Henneguya salminicola genome and transcriptome.</title>
        <authorList>
            <person name="Yahalomi D."/>
            <person name="Atkinson S.D."/>
            <person name="Neuhof M."/>
            <person name="Chang E.S."/>
            <person name="Philippe H."/>
            <person name="Cartwright P."/>
            <person name="Bartholomew J.L."/>
            <person name="Huchon D."/>
        </authorList>
    </citation>
    <scope>NUCLEOTIDE SEQUENCE</scope>
    <source>
        <strain evidence="7">Hz1</strain>
        <tissue evidence="7">Whole</tissue>
    </source>
</reference>
<dbReference type="GO" id="GO:0051225">
    <property type="term" value="P:spindle assembly"/>
    <property type="evidence" value="ECO:0007669"/>
    <property type="project" value="TreeGrafter"/>
</dbReference>
<dbReference type="GO" id="GO:0051011">
    <property type="term" value="F:microtubule minus-end binding"/>
    <property type="evidence" value="ECO:0007669"/>
    <property type="project" value="TreeGrafter"/>
</dbReference>
<organism evidence="7">
    <name type="scientific">Henneguya salminicola</name>
    <name type="common">Myxosporean</name>
    <dbReference type="NCBI Taxonomy" id="69463"/>
    <lineage>
        <taxon>Eukaryota</taxon>
        <taxon>Metazoa</taxon>
        <taxon>Cnidaria</taxon>
        <taxon>Myxozoa</taxon>
        <taxon>Myxosporea</taxon>
        <taxon>Bivalvulida</taxon>
        <taxon>Platysporina</taxon>
        <taxon>Myxobolidae</taxon>
        <taxon>Henneguya</taxon>
    </lineage>
</organism>
<evidence type="ECO:0000259" key="6">
    <source>
        <dbReference type="Pfam" id="PF04130"/>
    </source>
</evidence>
<evidence type="ECO:0000256" key="5">
    <source>
        <dbReference type="RuleBase" id="RU363050"/>
    </source>
</evidence>
<protein>
    <recommendedName>
        <fullName evidence="5">Gamma-tubulin complex component</fullName>
    </recommendedName>
</protein>
<dbReference type="GO" id="GO:0007020">
    <property type="term" value="P:microtubule nucleation"/>
    <property type="evidence" value="ECO:0007669"/>
    <property type="project" value="InterPro"/>
</dbReference>